<comment type="caution">
    <text evidence="3">The sequence shown here is derived from an EMBL/GenBank/DDBJ whole genome shotgun (WGS) entry which is preliminary data.</text>
</comment>
<sequence>MDTTGYLNAVVEQTSTFAEWVDGKDAAIPVPTCPQWTLADLVDHVSATQRMVAMLVGERMSEPSEAFARYVPAPADSGQWGAWMTDAAAEAKQAFDSVDDDTPVWDPSGAAAGVPFWSRRLFGEACVHRADAAAALGMRYELAPEYAAEALEDWLDTMTSSGYWENRPGFADAMRGGGQTLHFHATDAPGEWLARREADRVVLARAHGKADVAVRGPAAELLLVISRRRPLREVPGCAGRSGPVRPLDRPHGLGHRLTHTRPGGGYVPTVPSVASRNRSRWPQWRAVSSIMWIIAKRSVKSMSWPRAESSRSASVIARREFSHSRT</sequence>
<keyword evidence="3" id="KW-0413">Isomerase</keyword>
<accession>A0A4R0K452</accession>
<dbReference type="GO" id="GO:0016853">
    <property type="term" value="F:isomerase activity"/>
    <property type="evidence" value="ECO:0007669"/>
    <property type="project" value="UniProtKB-KW"/>
</dbReference>
<feature type="domain" description="Mycothiol-dependent maleylpyruvate isomerase metal-binding" evidence="2">
    <location>
        <begin position="9"/>
        <end position="133"/>
    </location>
</feature>
<evidence type="ECO:0000313" key="4">
    <source>
        <dbReference type="Proteomes" id="UP000293342"/>
    </source>
</evidence>
<organism evidence="3 4">
    <name type="scientific">Kribbella capetownensis</name>
    <dbReference type="NCBI Taxonomy" id="1572659"/>
    <lineage>
        <taxon>Bacteria</taxon>
        <taxon>Bacillati</taxon>
        <taxon>Actinomycetota</taxon>
        <taxon>Actinomycetes</taxon>
        <taxon>Propionibacteriales</taxon>
        <taxon>Kribbellaceae</taxon>
        <taxon>Kribbella</taxon>
    </lineage>
</organism>
<proteinExistence type="predicted"/>
<dbReference type="EMBL" id="SJKD01000001">
    <property type="protein sequence ID" value="TCC52558.1"/>
    <property type="molecule type" value="Genomic_DNA"/>
</dbReference>
<reference evidence="3 4" key="1">
    <citation type="submission" date="2019-02" db="EMBL/GenBank/DDBJ databases">
        <title>Kribbella capetownensis sp. nov. and Kribbella speibonae sp. nov., isolated from soil.</title>
        <authorList>
            <person name="Curtis S.M."/>
            <person name="Norton I."/>
            <person name="Everest G.J."/>
            <person name="Meyers P.R."/>
        </authorList>
    </citation>
    <scope>NUCLEOTIDE SEQUENCE [LARGE SCALE GENOMIC DNA]</scope>
    <source>
        <strain evidence="3 4">YM53</strain>
    </source>
</reference>
<keyword evidence="4" id="KW-1185">Reference proteome</keyword>
<evidence type="ECO:0000259" key="1">
    <source>
        <dbReference type="Pfam" id="PF07398"/>
    </source>
</evidence>
<name>A0A4R0K452_9ACTN</name>
<keyword evidence="3" id="KW-0670">Pyruvate</keyword>
<dbReference type="Pfam" id="PF07398">
    <property type="entry name" value="MDMPI_C"/>
    <property type="match status" value="1"/>
</dbReference>
<dbReference type="PANTHER" id="PTHR40758:SF1">
    <property type="entry name" value="CONSERVED PROTEIN"/>
    <property type="match status" value="1"/>
</dbReference>
<dbReference type="OrthoDB" id="3671213at2"/>
<dbReference type="GO" id="GO:0046872">
    <property type="term" value="F:metal ion binding"/>
    <property type="evidence" value="ECO:0007669"/>
    <property type="project" value="InterPro"/>
</dbReference>
<dbReference type="PANTHER" id="PTHR40758">
    <property type="entry name" value="CONSERVED PROTEIN"/>
    <property type="match status" value="1"/>
</dbReference>
<dbReference type="SUPFAM" id="SSF109854">
    <property type="entry name" value="DinB/YfiT-like putative metalloenzymes"/>
    <property type="match status" value="1"/>
</dbReference>
<dbReference type="Gene3D" id="1.20.120.450">
    <property type="entry name" value="dinb family like domain"/>
    <property type="match status" value="1"/>
</dbReference>
<evidence type="ECO:0000313" key="3">
    <source>
        <dbReference type="EMBL" id="TCC52558.1"/>
    </source>
</evidence>
<dbReference type="InterPro" id="IPR034660">
    <property type="entry name" value="DinB/YfiT-like"/>
</dbReference>
<dbReference type="InterPro" id="IPR024344">
    <property type="entry name" value="MDMPI_metal-binding"/>
</dbReference>
<dbReference type="Proteomes" id="UP000293342">
    <property type="component" value="Unassembled WGS sequence"/>
</dbReference>
<dbReference type="InterPro" id="IPR017517">
    <property type="entry name" value="Maleyloyr_isom"/>
</dbReference>
<protein>
    <submittedName>
        <fullName evidence="3">Maleylpyruvate isomerase family mycothiol-dependent enzyme</fullName>
    </submittedName>
</protein>
<dbReference type="AlphaFoldDB" id="A0A4R0K452"/>
<dbReference type="GO" id="GO:0005886">
    <property type="term" value="C:plasma membrane"/>
    <property type="evidence" value="ECO:0007669"/>
    <property type="project" value="TreeGrafter"/>
</dbReference>
<dbReference type="InterPro" id="IPR010872">
    <property type="entry name" value="MDMPI_C-term_domain"/>
</dbReference>
<gene>
    <name evidence="3" type="ORF">E0H75_02000</name>
</gene>
<dbReference type="Pfam" id="PF11716">
    <property type="entry name" value="MDMPI_N"/>
    <property type="match status" value="1"/>
</dbReference>
<evidence type="ECO:0000259" key="2">
    <source>
        <dbReference type="Pfam" id="PF11716"/>
    </source>
</evidence>
<dbReference type="NCBIfam" id="TIGR03083">
    <property type="entry name" value="maleylpyruvate isomerase family mycothiol-dependent enzyme"/>
    <property type="match status" value="1"/>
</dbReference>
<feature type="domain" description="MDMPI C-terminal" evidence="1">
    <location>
        <begin position="147"/>
        <end position="232"/>
    </location>
</feature>